<gene>
    <name evidence="6" type="primary">araC</name>
    <name evidence="5" type="synonym">msmR</name>
    <name evidence="6" type="ORF">NCTC12413_00235</name>
    <name evidence="5" type="ORF">SAR03_15830</name>
</gene>
<evidence type="ECO:0000313" key="8">
    <source>
        <dbReference type="Proteomes" id="UP000321598"/>
    </source>
</evidence>
<reference evidence="6 7" key="1">
    <citation type="submission" date="2018-06" db="EMBL/GenBank/DDBJ databases">
        <authorList>
            <consortium name="Pathogen Informatics"/>
            <person name="Doyle S."/>
        </authorList>
    </citation>
    <scope>NUCLEOTIDE SEQUENCE [LARGE SCALE GENOMIC DNA]</scope>
    <source>
        <strain evidence="6 7">NCTC12413</strain>
    </source>
</reference>
<evidence type="ECO:0000313" key="6">
    <source>
        <dbReference type="EMBL" id="SUJ08070.1"/>
    </source>
</evidence>
<dbReference type="Pfam" id="PF12833">
    <property type="entry name" value="HTH_18"/>
    <property type="match status" value="1"/>
</dbReference>
<dbReference type="SMART" id="SM00342">
    <property type="entry name" value="HTH_ARAC"/>
    <property type="match status" value="1"/>
</dbReference>
<dbReference type="InterPro" id="IPR037923">
    <property type="entry name" value="HTH-like"/>
</dbReference>
<evidence type="ECO:0000313" key="5">
    <source>
        <dbReference type="EMBL" id="GEQ00546.1"/>
    </source>
</evidence>
<dbReference type="GO" id="GO:0043565">
    <property type="term" value="F:sequence-specific DNA binding"/>
    <property type="evidence" value="ECO:0007669"/>
    <property type="project" value="InterPro"/>
</dbReference>
<dbReference type="CDD" id="cd06986">
    <property type="entry name" value="cupin_MmsR-like_N"/>
    <property type="match status" value="1"/>
</dbReference>
<organism evidence="6 7">
    <name type="scientific">Staphylococcus arlettae</name>
    <dbReference type="NCBI Taxonomy" id="29378"/>
    <lineage>
        <taxon>Bacteria</taxon>
        <taxon>Bacillati</taxon>
        <taxon>Bacillota</taxon>
        <taxon>Bacilli</taxon>
        <taxon>Bacillales</taxon>
        <taxon>Staphylococcaceae</taxon>
        <taxon>Staphylococcus</taxon>
    </lineage>
</organism>
<dbReference type="RefSeq" id="WP_021459467.1">
    <property type="nucleotide sequence ID" value="NZ_BKAV01000017.1"/>
</dbReference>
<dbReference type="InterPro" id="IPR003313">
    <property type="entry name" value="AraC-bd"/>
</dbReference>
<dbReference type="InterPro" id="IPR014710">
    <property type="entry name" value="RmlC-like_jellyroll"/>
</dbReference>
<dbReference type="Proteomes" id="UP000254956">
    <property type="component" value="Unassembled WGS sequence"/>
</dbReference>
<evidence type="ECO:0000313" key="7">
    <source>
        <dbReference type="Proteomes" id="UP000254956"/>
    </source>
</evidence>
<dbReference type="EMBL" id="BKAV01000017">
    <property type="protein sequence ID" value="GEQ00546.1"/>
    <property type="molecule type" value="Genomic_DNA"/>
</dbReference>
<proteinExistence type="predicted"/>
<keyword evidence="1" id="KW-0805">Transcription regulation</keyword>
<dbReference type="PROSITE" id="PS01124">
    <property type="entry name" value="HTH_ARAC_FAMILY_2"/>
    <property type="match status" value="1"/>
</dbReference>
<dbReference type="Proteomes" id="UP000321598">
    <property type="component" value="Unassembled WGS sequence"/>
</dbReference>
<dbReference type="AlphaFoldDB" id="A0A380BXV6"/>
<protein>
    <submittedName>
        <fullName evidence="5">AraC family transcriptional regulator</fullName>
    </submittedName>
    <submittedName>
        <fullName evidence="6">Lactose operon transcription activator</fullName>
    </submittedName>
</protein>
<dbReference type="STRING" id="1212545.SARL_05907"/>
<dbReference type="Gene3D" id="1.10.10.60">
    <property type="entry name" value="Homeodomain-like"/>
    <property type="match status" value="2"/>
</dbReference>
<dbReference type="Pfam" id="PF02311">
    <property type="entry name" value="AraC_binding"/>
    <property type="match status" value="1"/>
</dbReference>
<evidence type="ECO:0000256" key="3">
    <source>
        <dbReference type="ARBA" id="ARBA00023163"/>
    </source>
</evidence>
<keyword evidence="3" id="KW-0804">Transcription</keyword>
<sequence length="274" mass="32009">MQILWKKFKKIHIDANVSECGIEEGVPNTKYQYQVHQDAVVHIITEGSGYFSCGGKTYELHKGDLFLLLNGEEVSYYPSYKNPWTYYWVGMSGKQILDYLNRSLLFDQKVITNSDTQAVEAIIRKSCELSSSIESNNSNDILLLQYLYKLVYQLQAQFPKSYTTSVNIINQDMQKAIQYINNNYYKNIQITDVAQYANLTRSYLYKLFKKSFDVSPKSYLTYIRMYHASELLKQTNLPIKQIAENVGYQDPLLFSKNFKQHFEMTATNYRNYNG</sequence>
<dbReference type="PANTHER" id="PTHR43280">
    <property type="entry name" value="ARAC-FAMILY TRANSCRIPTIONAL REGULATOR"/>
    <property type="match status" value="1"/>
</dbReference>
<dbReference type="EMBL" id="UGZE01000001">
    <property type="protein sequence ID" value="SUJ08070.1"/>
    <property type="molecule type" value="Genomic_DNA"/>
</dbReference>
<evidence type="ECO:0000256" key="1">
    <source>
        <dbReference type="ARBA" id="ARBA00023015"/>
    </source>
</evidence>
<dbReference type="SUPFAM" id="SSF51215">
    <property type="entry name" value="Regulatory protein AraC"/>
    <property type="match status" value="1"/>
</dbReference>
<keyword evidence="8" id="KW-1185">Reference proteome</keyword>
<dbReference type="Gene3D" id="2.60.120.10">
    <property type="entry name" value="Jelly Rolls"/>
    <property type="match status" value="1"/>
</dbReference>
<dbReference type="PANTHER" id="PTHR43280:SF30">
    <property type="entry name" value="MMSAB OPERON REGULATORY PROTEIN"/>
    <property type="match status" value="1"/>
</dbReference>
<name>A0A380BXV6_9STAP</name>
<feature type="domain" description="HTH araC/xylS-type" evidence="4">
    <location>
        <begin position="174"/>
        <end position="272"/>
    </location>
</feature>
<dbReference type="SUPFAM" id="SSF46689">
    <property type="entry name" value="Homeodomain-like"/>
    <property type="match status" value="2"/>
</dbReference>
<dbReference type="OrthoDB" id="9813413at2"/>
<dbReference type="PROSITE" id="PS00041">
    <property type="entry name" value="HTH_ARAC_FAMILY_1"/>
    <property type="match status" value="1"/>
</dbReference>
<evidence type="ECO:0000259" key="4">
    <source>
        <dbReference type="PROSITE" id="PS01124"/>
    </source>
</evidence>
<dbReference type="GO" id="GO:0003700">
    <property type="term" value="F:DNA-binding transcription factor activity"/>
    <property type="evidence" value="ECO:0007669"/>
    <property type="project" value="InterPro"/>
</dbReference>
<keyword evidence="2" id="KW-0238">DNA-binding</keyword>
<evidence type="ECO:0000256" key="2">
    <source>
        <dbReference type="ARBA" id="ARBA00023125"/>
    </source>
</evidence>
<accession>A0A380BXV6</accession>
<reference evidence="5 8" key="2">
    <citation type="submission" date="2019-07" db="EMBL/GenBank/DDBJ databases">
        <title>Whole genome shotgun sequence of Staphylococcus arlettae NBRC 109765.</title>
        <authorList>
            <person name="Hosoyama A."/>
            <person name="Uohara A."/>
            <person name="Ohji S."/>
            <person name="Ichikawa N."/>
        </authorList>
    </citation>
    <scope>NUCLEOTIDE SEQUENCE [LARGE SCALE GENOMIC DNA]</scope>
    <source>
        <strain evidence="5 8">NBRC 109765</strain>
    </source>
</reference>
<dbReference type="InterPro" id="IPR018062">
    <property type="entry name" value="HTH_AraC-typ_CS"/>
</dbReference>
<dbReference type="InterPro" id="IPR009057">
    <property type="entry name" value="Homeodomain-like_sf"/>
</dbReference>
<dbReference type="InterPro" id="IPR018060">
    <property type="entry name" value="HTH_AraC"/>
</dbReference>